<reference evidence="5 6" key="1">
    <citation type="submission" date="2017-10" db="EMBL/GenBank/DDBJ databases">
        <title>Whole genome sequencing of members of genus Pseudoxanthomonas.</title>
        <authorList>
            <person name="Kumar S."/>
            <person name="Bansal K."/>
            <person name="Kaur A."/>
            <person name="Patil P."/>
            <person name="Sharma S."/>
            <person name="Patil P.B."/>
        </authorList>
    </citation>
    <scope>NUCLEOTIDE SEQUENCE [LARGE SCALE GENOMIC DNA]</scope>
    <source>
        <strain evidence="5 6">DSM 17801</strain>
    </source>
</reference>
<proteinExistence type="inferred from homology"/>
<accession>A0ABQ6Z447</accession>
<comment type="similarity">
    <text evidence="1">Belongs to the BlaI transcriptional regulatory family.</text>
</comment>
<evidence type="ECO:0000256" key="1">
    <source>
        <dbReference type="ARBA" id="ARBA00011046"/>
    </source>
</evidence>
<evidence type="ECO:0000256" key="4">
    <source>
        <dbReference type="ARBA" id="ARBA00023163"/>
    </source>
</evidence>
<evidence type="ECO:0000256" key="3">
    <source>
        <dbReference type="ARBA" id="ARBA00023125"/>
    </source>
</evidence>
<keyword evidence="2" id="KW-0805">Transcription regulation</keyword>
<dbReference type="RefSeq" id="WP_162411204.1">
    <property type="nucleotide sequence ID" value="NZ_CP093331.1"/>
</dbReference>
<dbReference type="Proteomes" id="UP000788419">
    <property type="component" value="Unassembled WGS sequence"/>
</dbReference>
<keyword evidence="4" id="KW-0804">Transcription</keyword>
<keyword evidence="3" id="KW-0238">DNA-binding</keyword>
<dbReference type="InterPro" id="IPR005650">
    <property type="entry name" value="BlaI_family"/>
</dbReference>
<dbReference type="PIRSF" id="PIRSF019455">
    <property type="entry name" value="CopR_AtkY"/>
    <property type="match status" value="1"/>
</dbReference>
<evidence type="ECO:0000313" key="6">
    <source>
        <dbReference type="Proteomes" id="UP000788419"/>
    </source>
</evidence>
<dbReference type="Gene3D" id="1.10.4040.10">
    <property type="entry name" value="Penicillinase repressor domain"/>
    <property type="match status" value="1"/>
</dbReference>
<sequence length="131" mass="14378">MDTTPVSDAEAMVMEVLWESSPRSAEDVIAALAESTGWAEPTIKTLLNRLLNKGAISALKDGRRYLYSPVLRREAWVQQQSEGLLARLFGGRVAPLVAHFSERGQLSPADIAELKRLVSELDDGKEADDGR</sequence>
<dbReference type="SUPFAM" id="SSF46785">
    <property type="entry name" value="Winged helix' DNA-binding domain"/>
    <property type="match status" value="1"/>
</dbReference>
<name>A0ABQ6Z447_9GAMM</name>
<evidence type="ECO:0000313" key="5">
    <source>
        <dbReference type="EMBL" id="KAF1692588.1"/>
    </source>
</evidence>
<organism evidence="5 6">
    <name type="scientific">Pseudoxanthomonas daejeonensis</name>
    <dbReference type="NCBI Taxonomy" id="266062"/>
    <lineage>
        <taxon>Bacteria</taxon>
        <taxon>Pseudomonadati</taxon>
        <taxon>Pseudomonadota</taxon>
        <taxon>Gammaproteobacteria</taxon>
        <taxon>Lysobacterales</taxon>
        <taxon>Lysobacteraceae</taxon>
        <taxon>Pseudoxanthomonas</taxon>
    </lineage>
</organism>
<dbReference type="InterPro" id="IPR036390">
    <property type="entry name" value="WH_DNA-bd_sf"/>
</dbReference>
<comment type="caution">
    <text evidence="5">The sequence shown here is derived from an EMBL/GenBank/DDBJ whole genome shotgun (WGS) entry which is preliminary data.</text>
</comment>
<dbReference type="EMBL" id="PDWN01000015">
    <property type="protein sequence ID" value="KAF1692588.1"/>
    <property type="molecule type" value="Genomic_DNA"/>
</dbReference>
<evidence type="ECO:0000256" key="2">
    <source>
        <dbReference type="ARBA" id="ARBA00023015"/>
    </source>
</evidence>
<gene>
    <name evidence="5" type="ORF">CSC65_13900</name>
</gene>
<keyword evidence="6" id="KW-1185">Reference proteome</keyword>
<protein>
    <submittedName>
        <fullName evidence="5">BlaI/MecI/CopY family transcriptional regulator</fullName>
    </submittedName>
</protein>
<dbReference type="InterPro" id="IPR036388">
    <property type="entry name" value="WH-like_DNA-bd_sf"/>
</dbReference>
<dbReference type="Pfam" id="PF03965">
    <property type="entry name" value="Penicillinase_R"/>
    <property type="match status" value="1"/>
</dbReference>
<dbReference type="Gene3D" id="1.10.10.10">
    <property type="entry name" value="Winged helix-like DNA-binding domain superfamily/Winged helix DNA-binding domain"/>
    <property type="match status" value="1"/>
</dbReference>